<dbReference type="EMBL" id="JACSNQ010000012">
    <property type="protein sequence ID" value="MBM6775183.1"/>
    <property type="molecule type" value="Genomic_DNA"/>
</dbReference>
<feature type="coiled-coil region" evidence="1">
    <location>
        <begin position="99"/>
        <end position="126"/>
    </location>
</feature>
<dbReference type="Gene3D" id="1.10.3290.10">
    <property type="entry name" value="Fido-like domain"/>
    <property type="match status" value="1"/>
</dbReference>
<dbReference type="InterPro" id="IPR036597">
    <property type="entry name" value="Fido-like_dom_sf"/>
</dbReference>
<comment type="caution">
    <text evidence="3">The sequence shown here is derived from an EMBL/GenBank/DDBJ whole genome shotgun (WGS) entry which is preliminary data.</text>
</comment>
<accession>A0ABS2F2X5</accession>
<evidence type="ECO:0000259" key="2">
    <source>
        <dbReference type="PROSITE" id="PS51459"/>
    </source>
</evidence>
<dbReference type="InterPro" id="IPR040198">
    <property type="entry name" value="Fido_containing"/>
</dbReference>
<dbReference type="RefSeq" id="WP_204793527.1">
    <property type="nucleotide sequence ID" value="NZ_JACSNQ010000012.1"/>
</dbReference>
<protein>
    <submittedName>
        <fullName evidence="3">Fic family protein</fullName>
    </submittedName>
</protein>
<dbReference type="PANTHER" id="PTHR13504">
    <property type="entry name" value="FIDO DOMAIN-CONTAINING PROTEIN DDB_G0283145"/>
    <property type="match status" value="1"/>
</dbReference>
<keyword evidence="4" id="KW-1185">Reference proteome</keyword>
<sequence>MAYPTLEKIFYKDASSERSKHHEERYRQRLEAESTFRTGIMLEHGELFCTVPHELSVMTEQVLRRERRVSSLWRALPTAALGAYLRSLILDEVVSSNDIEGVHSTRRQIEDALEEAERDTASLAGAAERHHAPFREFARLYLGLTDRDNPPSLPHTLQDIRDIYDAVTRGSLDERDRIRDGLFRPGPVIIEHRGRVVHRGVSPESAICSMLEQMISLLSSEDMPELYSSLLAHFLFEYVHPFYDGNGRTGRYLLALSLSRPLSQATVLSLSRTIAENKRVYYRAFDITEKRANRSEATHFVLTMLDLIGRAQEGVITDLEDKKRSLGSLGERVSQLEGDFSEREKDLLYFLGQVCLFGAFGEAKMREGAAYLRVSAPTARKAFDSLTQRGLVTRTSGRPAVYRLSSEGQALLGLS</sequence>
<keyword evidence="1" id="KW-0175">Coiled coil</keyword>
<dbReference type="Gene3D" id="1.10.10.10">
    <property type="entry name" value="Winged helix-like DNA-binding domain superfamily/Winged helix DNA-binding domain"/>
    <property type="match status" value="1"/>
</dbReference>
<dbReference type="PANTHER" id="PTHR13504:SF40">
    <property type="entry name" value="FIDO DOMAIN-CONTAINING PROTEIN"/>
    <property type="match status" value="1"/>
</dbReference>
<reference evidence="3 4" key="1">
    <citation type="journal article" date="2021" name="Sci. Rep.">
        <title>The distribution of antibiotic resistance genes in chicken gut microbiota commensals.</title>
        <authorList>
            <person name="Juricova H."/>
            <person name="Matiasovicova J."/>
            <person name="Kubasova T."/>
            <person name="Cejkova D."/>
            <person name="Rychlik I."/>
        </authorList>
    </citation>
    <scope>NUCLEOTIDE SEQUENCE [LARGE SCALE GENOMIC DNA]</scope>
    <source>
        <strain evidence="3 4">An794</strain>
    </source>
</reference>
<name>A0ABS2F2X5_9ACTN</name>
<dbReference type="InterPro" id="IPR036388">
    <property type="entry name" value="WH-like_DNA-bd_sf"/>
</dbReference>
<organism evidence="3 4">
    <name type="scientific">Olsenella profusa</name>
    <dbReference type="NCBI Taxonomy" id="138595"/>
    <lineage>
        <taxon>Bacteria</taxon>
        <taxon>Bacillati</taxon>
        <taxon>Actinomycetota</taxon>
        <taxon>Coriobacteriia</taxon>
        <taxon>Coriobacteriales</taxon>
        <taxon>Atopobiaceae</taxon>
        <taxon>Olsenella</taxon>
    </lineage>
</organism>
<feature type="domain" description="Fido" evidence="2">
    <location>
        <begin position="155"/>
        <end position="303"/>
    </location>
</feature>
<dbReference type="PROSITE" id="PS51459">
    <property type="entry name" value="FIDO"/>
    <property type="match status" value="1"/>
</dbReference>
<dbReference type="Pfam" id="PF02661">
    <property type="entry name" value="Fic"/>
    <property type="match status" value="1"/>
</dbReference>
<dbReference type="Proteomes" id="UP000712527">
    <property type="component" value="Unassembled WGS sequence"/>
</dbReference>
<evidence type="ECO:0000256" key="1">
    <source>
        <dbReference type="SAM" id="Coils"/>
    </source>
</evidence>
<dbReference type="SUPFAM" id="SSF140931">
    <property type="entry name" value="Fic-like"/>
    <property type="match status" value="1"/>
</dbReference>
<evidence type="ECO:0000313" key="3">
    <source>
        <dbReference type="EMBL" id="MBM6775183.1"/>
    </source>
</evidence>
<proteinExistence type="predicted"/>
<gene>
    <name evidence="3" type="ORF">H9X80_06460</name>
</gene>
<evidence type="ECO:0000313" key="4">
    <source>
        <dbReference type="Proteomes" id="UP000712527"/>
    </source>
</evidence>
<dbReference type="InterPro" id="IPR003812">
    <property type="entry name" value="Fido"/>
</dbReference>